<protein>
    <recommendedName>
        <fullName evidence="4">4'-phosphopantetheinyl transferase domain-containing protein</fullName>
    </recommendedName>
</protein>
<accession>A0AAD5FXT9</accession>
<dbReference type="GeneID" id="76151681"/>
<dbReference type="NCBIfam" id="TIGR00556">
    <property type="entry name" value="pantethn_trn"/>
    <property type="match status" value="1"/>
</dbReference>
<dbReference type="RefSeq" id="XP_051607834.1">
    <property type="nucleotide sequence ID" value="XM_051753062.1"/>
</dbReference>
<comment type="caution">
    <text evidence="5">The sequence shown here is derived from an EMBL/GenBank/DDBJ whole genome shotgun (WGS) entry which is preliminary data.</text>
</comment>
<evidence type="ECO:0000256" key="3">
    <source>
        <dbReference type="ARBA" id="ARBA00022842"/>
    </source>
</evidence>
<keyword evidence="3" id="KW-0460">Magnesium</keyword>
<keyword evidence="1" id="KW-0808">Transferase</keyword>
<evidence type="ECO:0000256" key="2">
    <source>
        <dbReference type="ARBA" id="ARBA00022723"/>
    </source>
</evidence>
<reference evidence="5 6" key="1">
    <citation type="journal article" date="2022" name="DNA Res.">
        <title>Genome analysis of five recently described species of the CUG-Ser clade uncovers Candida theae as a new hybrid lineage with pathogenic potential in the Candida parapsilosis species complex.</title>
        <authorList>
            <person name="Mixao V."/>
            <person name="Del Olmo V."/>
            <person name="Hegedusova E."/>
            <person name="Saus E."/>
            <person name="Pryszcz L."/>
            <person name="Cillingova A."/>
            <person name="Nosek J."/>
            <person name="Gabaldon T."/>
        </authorList>
    </citation>
    <scope>NUCLEOTIDE SEQUENCE [LARGE SCALE GENOMIC DNA]</scope>
    <source>
        <strain evidence="5 6">CBS 12239</strain>
    </source>
</reference>
<dbReference type="Gene3D" id="3.90.470.20">
    <property type="entry name" value="4'-phosphopantetheinyl transferase domain"/>
    <property type="match status" value="1"/>
</dbReference>
<dbReference type="AlphaFoldDB" id="A0AAD5FXT9"/>
<dbReference type="GO" id="GO:0008897">
    <property type="term" value="F:holo-[acyl-carrier-protein] synthase activity"/>
    <property type="evidence" value="ECO:0007669"/>
    <property type="project" value="InterPro"/>
</dbReference>
<gene>
    <name evidence="5" type="ORF">KGF57_003623</name>
</gene>
<dbReference type="InterPro" id="IPR037143">
    <property type="entry name" value="4-PPantetheinyl_Trfase_dom_sf"/>
</dbReference>
<evidence type="ECO:0000259" key="4">
    <source>
        <dbReference type="Pfam" id="PF01648"/>
    </source>
</evidence>
<dbReference type="SUPFAM" id="SSF56214">
    <property type="entry name" value="4'-phosphopantetheinyl transferase"/>
    <property type="match status" value="1"/>
</dbReference>
<dbReference type="GO" id="GO:0006633">
    <property type="term" value="P:fatty acid biosynthetic process"/>
    <property type="evidence" value="ECO:0007669"/>
    <property type="project" value="InterPro"/>
</dbReference>
<dbReference type="Pfam" id="PF01648">
    <property type="entry name" value="ACPS"/>
    <property type="match status" value="1"/>
</dbReference>
<keyword evidence="2" id="KW-0479">Metal-binding</keyword>
<keyword evidence="6" id="KW-1185">Reference proteome</keyword>
<dbReference type="EMBL" id="JAIHNG010000130">
    <property type="protein sequence ID" value="KAI5955491.1"/>
    <property type="molecule type" value="Genomic_DNA"/>
</dbReference>
<evidence type="ECO:0000313" key="6">
    <source>
        <dbReference type="Proteomes" id="UP001204833"/>
    </source>
</evidence>
<proteinExistence type="predicted"/>
<name>A0AAD5FXT9_9ASCO</name>
<sequence>MSGCTPGAGRKAGLVVAIGVDIIKTSRFEKLLRTKTTSFAERLSKRILHHTHELPKFNEMDAGRQVQFMAGSWAAKEALFKTLHQEEQDVFNFNEWYRYNNSSGKPFISNDKYDYNNEEFHLSISHDDSLVIATVLRQKLYSLDSKGL</sequence>
<dbReference type="Proteomes" id="UP001204833">
    <property type="component" value="Unassembled WGS sequence"/>
</dbReference>
<evidence type="ECO:0000256" key="1">
    <source>
        <dbReference type="ARBA" id="ARBA00022679"/>
    </source>
</evidence>
<feature type="domain" description="4'-phosphopantetheinyl transferase" evidence="4">
    <location>
        <begin position="17"/>
        <end position="134"/>
    </location>
</feature>
<dbReference type="GO" id="GO:0000287">
    <property type="term" value="F:magnesium ion binding"/>
    <property type="evidence" value="ECO:0007669"/>
    <property type="project" value="InterPro"/>
</dbReference>
<dbReference type="InterPro" id="IPR008278">
    <property type="entry name" value="4-PPantetheinyl_Trfase_dom"/>
</dbReference>
<dbReference type="InterPro" id="IPR004568">
    <property type="entry name" value="Ppantetheine-prot_Trfase_dom"/>
</dbReference>
<organism evidence="5 6">
    <name type="scientific">Candida theae</name>
    <dbReference type="NCBI Taxonomy" id="1198502"/>
    <lineage>
        <taxon>Eukaryota</taxon>
        <taxon>Fungi</taxon>
        <taxon>Dikarya</taxon>
        <taxon>Ascomycota</taxon>
        <taxon>Saccharomycotina</taxon>
        <taxon>Pichiomycetes</taxon>
        <taxon>Debaryomycetaceae</taxon>
        <taxon>Candida/Lodderomyces clade</taxon>
        <taxon>Candida</taxon>
    </lineage>
</organism>
<evidence type="ECO:0000313" key="5">
    <source>
        <dbReference type="EMBL" id="KAI5955491.1"/>
    </source>
</evidence>